<dbReference type="InterPro" id="IPR051610">
    <property type="entry name" value="GPI/OXD"/>
</dbReference>
<dbReference type="SUPFAM" id="SSF51182">
    <property type="entry name" value="RmlC-like cupins"/>
    <property type="match status" value="1"/>
</dbReference>
<dbReference type="Proteomes" id="UP001320876">
    <property type="component" value="Unassembled WGS sequence"/>
</dbReference>
<sequence>MKTFSGYQLITPDDLHWRPSNLMKIPNADFLERTGSENMGARLWRMPPQSANTLHKHIRAEEFYFVLEGTGRIRIGGDTVTVPKHGGVLVGPDQLRQVFNDRDEEVLWLIIGAPEEMEFLKGSLSDMDLSLIYPQDPTQLPEELDGVVWPPKE</sequence>
<dbReference type="InterPro" id="IPR011051">
    <property type="entry name" value="RmlC_Cupin_sf"/>
</dbReference>
<feature type="domain" description="Cupin type-2" evidence="2">
    <location>
        <begin position="43"/>
        <end position="111"/>
    </location>
</feature>
<evidence type="ECO:0000313" key="3">
    <source>
        <dbReference type="EMBL" id="MCW1924028.1"/>
    </source>
</evidence>
<dbReference type="EMBL" id="JAPDDT010000006">
    <property type="protein sequence ID" value="MCW1924028.1"/>
    <property type="molecule type" value="Genomic_DNA"/>
</dbReference>
<evidence type="ECO:0000313" key="4">
    <source>
        <dbReference type="Proteomes" id="UP001320876"/>
    </source>
</evidence>
<dbReference type="Pfam" id="PF07883">
    <property type="entry name" value="Cupin_2"/>
    <property type="match status" value="1"/>
</dbReference>
<accession>A0ABT3GKK5</accession>
<dbReference type="InterPro" id="IPR013096">
    <property type="entry name" value="Cupin_2"/>
</dbReference>
<gene>
    <name evidence="3" type="ORF">OKA05_15780</name>
</gene>
<organism evidence="3 4">
    <name type="scientific">Luteolibacter arcticus</name>
    <dbReference type="NCBI Taxonomy" id="1581411"/>
    <lineage>
        <taxon>Bacteria</taxon>
        <taxon>Pseudomonadati</taxon>
        <taxon>Verrucomicrobiota</taxon>
        <taxon>Verrucomicrobiia</taxon>
        <taxon>Verrucomicrobiales</taxon>
        <taxon>Verrucomicrobiaceae</taxon>
        <taxon>Luteolibacter</taxon>
    </lineage>
</organism>
<dbReference type="InterPro" id="IPR014710">
    <property type="entry name" value="RmlC-like_jellyroll"/>
</dbReference>
<reference evidence="3 4" key="1">
    <citation type="submission" date="2022-10" db="EMBL/GenBank/DDBJ databases">
        <title>Luteolibacter arcticus strain CCTCC AB 2014275, whole genome shotgun sequencing project.</title>
        <authorList>
            <person name="Zhao G."/>
            <person name="Shen L."/>
        </authorList>
    </citation>
    <scope>NUCLEOTIDE SEQUENCE [LARGE SCALE GENOMIC DNA]</scope>
    <source>
        <strain evidence="3 4">CCTCC AB 2014275</strain>
    </source>
</reference>
<protein>
    <submittedName>
        <fullName evidence="3">Cupin domain-containing protein</fullName>
    </submittedName>
</protein>
<comment type="caution">
    <text evidence="3">The sequence shown here is derived from an EMBL/GenBank/DDBJ whole genome shotgun (WGS) entry which is preliminary data.</text>
</comment>
<proteinExistence type="predicted"/>
<keyword evidence="4" id="KW-1185">Reference proteome</keyword>
<name>A0ABT3GKK5_9BACT</name>
<dbReference type="PANTHER" id="PTHR35848">
    <property type="entry name" value="OXALATE-BINDING PROTEIN"/>
    <property type="match status" value="1"/>
</dbReference>
<dbReference type="CDD" id="cd02208">
    <property type="entry name" value="cupin_RmlC-like"/>
    <property type="match status" value="1"/>
</dbReference>
<dbReference type="Gene3D" id="2.60.120.10">
    <property type="entry name" value="Jelly Rolls"/>
    <property type="match status" value="1"/>
</dbReference>
<evidence type="ECO:0000256" key="1">
    <source>
        <dbReference type="ARBA" id="ARBA00022723"/>
    </source>
</evidence>
<keyword evidence="1" id="KW-0479">Metal-binding</keyword>
<dbReference type="RefSeq" id="WP_264488133.1">
    <property type="nucleotide sequence ID" value="NZ_JAPDDT010000006.1"/>
</dbReference>
<evidence type="ECO:0000259" key="2">
    <source>
        <dbReference type="Pfam" id="PF07883"/>
    </source>
</evidence>